<dbReference type="GO" id="GO:0001671">
    <property type="term" value="F:ATPase activator activity"/>
    <property type="evidence" value="ECO:0007669"/>
    <property type="project" value="TreeGrafter"/>
</dbReference>
<reference evidence="15 16" key="1">
    <citation type="submission" date="2019-03" db="EMBL/GenBank/DDBJ databases">
        <title>Sequencing 25 genomes of Wallemia mellicola.</title>
        <authorList>
            <person name="Gostincar C."/>
        </authorList>
    </citation>
    <scope>NUCLEOTIDE SEQUENCE [LARGE SCALE GENOMIC DNA]</scope>
    <source>
        <strain evidence="10 17">EXF-1262</strain>
        <strain evidence="13 18">EXF-1274</strain>
        <strain evidence="12 15">EXF-1277</strain>
        <strain evidence="9 19">EXF-6152</strain>
        <strain evidence="14 20">EXF-757</strain>
        <strain evidence="11 16">EXF-8738</strain>
    </source>
</reference>
<sequence>MKRYVKIEYIFVNHDYMRSHYEVLQVEINASQAEIRSKYLIKVKESHPDRSGSNEEVIELYKAYECLSDDQKRREYDEKLSKDNIVNRIYPQVSLDQFDVSEDEETFSLPCRCGNEYIVTADDLESGLELLSCTGCTERVHVLYEMVVE</sequence>
<dbReference type="Pfam" id="PF00226">
    <property type="entry name" value="DnaJ"/>
    <property type="match status" value="1"/>
</dbReference>
<dbReference type="GO" id="GO:0008198">
    <property type="term" value="F:ferrous iron binding"/>
    <property type="evidence" value="ECO:0007669"/>
    <property type="project" value="TreeGrafter"/>
</dbReference>
<dbReference type="InterPro" id="IPR007872">
    <property type="entry name" value="DPH_MB_dom"/>
</dbReference>
<dbReference type="SUPFAM" id="SSF46565">
    <property type="entry name" value="Chaperone J-domain"/>
    <property type="match status" value="1"/>
</dbReference>
<dbReference type="EMBL" id="SPRH01000042">
    <property type="protein sequence ID" value="TIB97996.1"/>
    <property type="molecule type" value="Genomic_DNA"/>
</dbReference>
<evidence type="ECO:0000256" key="6">
    <source>
        <dbReference type="ARBA" id="ARBA00023004"/>
    </source>
</evidence>
<dbReference type="Proteomes" id="UP000307169">
    <property type="component" value="Unassembled WGS sequence"/>
</dbReference>
<evidence type="ECO:0000256" key="5">
    <source>
        <dbReference type="ARBA" id="ARBA00022833"/>
    </source>
</evidence>
<dbReference type="InterPro" id="IPR036869">
    <property type="entry name" value="J_dom_sf"/>
</dbReference>
<evidence type="ECO:0000313" key="11">
    <source>
        <dbReference type="EMBL" id="TIC28498.1"/>
    </source>
</evidence>
<dbReference type="Gene3D" id="3.10.660.10">
    <property type="entry name" value="DPH Zinc finger"/>
    <property type="match status" value="1"/>
</dbReference>
<gene>
    <name evidence="14" type="ORF">E3Q01_03132</name>
    <name evidence="13" type="ORF">E3Q02_03064</name>
    <name evidence="12" type="ORF">E3Q03_03013</name>
    <name evidence="11" type="ORF">E3Q10_03146</name>
    <name evidence="10" type="ORF">E3Q17_03209</name>
    <name evidence="9" type="ORF">E3Q22_03214</name>
</gene>
<dbReference type="InterPro" id="IPR036671">
    <property type="entry name" value="DPH_MB_sf"/>
</dbReference>
<evidence type="ECO:0000313" key="12">
    <source>
        <dbReference type="EMBL" id="TIC60820.1"/>
    </source>
</evidence>
<dbReference type="EMBL" id="SPRW01000036">
    <property type="protein sequence ID" value="TIC63454.1"/>
    <property type="molecule type" value="Genomic_DNA"/>
</dbReference>
<evidence type="ECO:0000313" key="18">
    <source>
        <dbReference type="Proteomes" id="UP000309601"/>
    </source>
</evidence>
<dbReference type="SUPFAM" id="SSF144217">
    <property type="entry name" value="CSL zinc finger"/>
    <property type="match status" value="1"/>
</dbReference>
<dbReference type="Proteomes" id="UP000305647">
    <property type="component" value="Unassembled WGS sequence"/>
</dbReference>
<evidence type="ECO:0000313" key="13">
    <source>
        <dbReference type="EMBL" id="TIC63454.1"/>
    </source>
</evidence>
<evidence type="ECO:0000313" key="10">
    <source>
        <dbReference type="EMBL" id="TIB97996.1"/>
    </source>
</evidence>
<comment type="function">
    <text evidence="1">Required for the first step of diphthamide biosynthesis, the transfer of 3-amino-3-carboxypropyl from S-adenosyl-L-methionine to a histidine residue. Diphthamide is a post-translational modification of histidine which occurs in elongation factor 2.</text>
</comment>
<dbReference type="Proteomes" id="UP000310685">
    <property type="component" value="Unassembled WGS sequence"/>
</dbReference>
<evidence type="ECO:0000259" key="8">
    <source>
        <dbReference type="PROSITE" id="PS51074"/>
    </source>
</evidence>
<feature type="domain" description="DPH-type MB" evidence="8">
    <location>
        <begin position="89"/>
        <end position="145"/>
    </location>
</feature>
<keyword evidence="5" id="KW-0862">Zinc</keyword>
<dbReference type="AlphaFoldDB" id="A0A4T0T8F9"/>
<organism evidence="9 19">
    <name type="scientific">Wallemia mellicola</name>
    <dbReference type="NCBI Taxonomy" id="1708541"/>
    <lineage>
        <taxon>Eukaryota</taxon>
        <taxon>Fungi</taxon>
        <taxon>Dikarya</taxon>
        <taxon>Basidiomycota</taxon>
        <taxon>Wallemiomycotina</taxon>
        <taxon>Wallemiomycetes</taxon>
        <taxon>Wallemiales</taxon>
        <taxon>Wallemiaceae</taxon>
        <taxon>Wallemia</taxon>
    </lineage>
</organism>
<evidence type="ECO:0000313" key="14">
    <source>
        <dbReference type="EMBL" id="TIC63820.1"/>
    </source>
</evidence>
<dbReference type="Proteomes" id="UP000305362">
    <property type="component" value="Unassembled WGS sequence"/>
</dbReference>
<evidence type="ECO:0000256" key="1">
    <source>
        <dbReference type="ARBA" id="ARBA00003474"/>
    </source>
</evidence>
<feature type="domain" description="J" evidence="7">
    <location>
        <begin position="19"/>
        <end position="80"/>
    </location>
</feature>
<accession>A0A4T0T8F9</accession>
<dbReference type="GO" id="GO:0017183">
    <property type="term" value="P:protein histidyl modification to diphthamide"/>
    <property type="evidence" value="ECO:0007669"/>
    <property type="project" value="UniProtKB-UniPathway"/>
</dbReference>
<evidence type="ECO:0000313" key="17">
    <source>
        <dbReference type="Proteomes" id="UP000307169"/>
    </source>
</evidence>
<dbReference type="PANTHER" id="PTHR45255:SF1">
    <property type="entry name" value="DNAJ HOMOLOG SUBFAMILY C MEMBER 24"/>
    <property type="match status" value="1"/>
</dbReference>
<comment type="similarity">
    <text evidence="2">Belongs to the DPH4 family.</text>
</comment>
<keyword evidence="4" id="KW-0479">Metal-binding</keyword>
<dbReference type="EMBL" id="SPRO01000038">
    <property type="protein sequence ID" value="TIC28498.1"/>
    <property type="molecule type" value="Genomic_DNA"/>
</dbReference>
<evidence type="ECO:0000313" key="19">
    <source>
        <dbReference type="Proteomes" id="UP000310685"/>
    </source>
</evidence>
<dbReference type="Proteomes" id="UP000309601">
    <property type="component" value="Unassembled WGS sequence"/>
</dbReference>
<dbReference type="Pfam" id="PF05207">
    <property type="entry name" value="Zn_ribbon_CSL"/>
    <property type="match status" value="1"/>
</dbReference>
<evidence type="ECO:0000256" key="3">
    <source>
        <dbReference type="ARBA" id="ARBA00021797"/>
    </source>
</evidence>
<dbReference type="UniPathway" id="UPA00559"/>
<evidence type="ECO:0000256" key="4">
    <source>
        <dbReference type="ARBA" id="ARBA00022723"/>
    </source>
</evidence>
<dbReference type="SMART" id="SM00271">
    <property type="entry name" value="DnaJ"/>
    <property type="match status" value="1"/>
</dbReference>
<protein>
    <recommendedName>
        <fullName evidence="3">Diphthamide biosynthesis protein 4</fullName>
    </recommendedName>
</protein>
<dbReference type="Proteomes" id="UP000310708">
    <property type="component" value="Unassembled WGS sequence"/>
</dbReference>
<dbReference type="InterPro" id="IPR001623">
    <property type="entry name" value="DnaJ_domain"/>
</dbReference>
<evidence type="ECO:0000256" key="2">
    <source>
        <dbReference type="ARBA" id="ARBA00006169"/>
    </source>
</evidence>
<dbReference type="PROSITE" id="PS51074">
    <property type="entry name" value="DPH_MB"/>
    <property type="match status" value="1"/>
</dbReference>
<dbReference type="Gene3D" id="1.10.287.110">
    <property type="entry name" value="DnaJ domain"/>
    <property type="match status" value="1"/>
</dbReference>
<dbReference type="PRINTS" id="PR00625">
    <property type="entry name" value="JDOMAIN"/>
</dbReference>
<dbReference type="EMBL" id="SPRX01000041">
    <property type="protein sequence ID" value="TIC63820.1"/>
    <property type="molecule type" value="Genomic_DNA"/>
</dbReference>
<dbReference type="CDD" id="cd06257">
    <property type="entry name" value="DnaJ"/>
    <property type="match status" value="1"/>
</dbReference>
<dbReference type="EMBL" id="SPRV01000035">
    <property type="protein sequence ID" value="TIC60820.1"/>
    <property type="molecule type" value="Genomic_DNA"/>
</dbReference>
<evidence type="ECO:0000313" key="16">
    <source>
        <dbReference type="Proteomes" id="UP000305647"/>
    </source>
</evidence>
<dbReference type="PROSITE" id="PS50076">
    <property type="entry name" value="DNAJ_2"/>
    <property type="match status" value="1"/>
</dbReference>
<name>A0A4T0T8F9_9BASI</name>
<evidence type="ECO:0000313" key="9">
    <source>
        <dbReference type="EMBL" id="TIB77110.1"/>
    </source>
</evidence>
<proteinExistence type="inferred from homology"/>
<keyword evidence="6" id="KW-0408">Iron</keyword>
<comment type="caution">
    <text evidence="9">The sequence shown here is derived from an EMBL/GenBank/DDBJ whole genome shotgun (WGS) entry which is preliminary data.</text>
</comment>
<evidence type="ECO:0000313" key="15">
    <source>
        <dbReference type="Proteomes" id="UP000305362"/>
    </source>
</evidence>
<evidence type="ECO:0000259" key="7">
    <source>
        <dbReference type="PROSITE" id="PS50076"/>
    </source>
</evidence>
<dbReference type="PANTHER" id="PTHR45255">
    <property type="entry name" value="DNAJ HOMOLOG SUBFAMILY C MEMBER 24"/>
    <property type="match status" value="1"/>
</dbReference>
<dbReference type="EMBL" id="SPRC01000038">
    <property type="protein sequence ID" value="TIB77110.1"/>
    <property type="molecule type" value="Genomic_DNA"/>
</dbReference>
<evidence type="ECO:0000313" key="20">
    <source>
        <dbReference type="Proteomes" id="UP000310708"/>
    </source>
</evidence>
<dbReference type="OrthoDB" id="445556at2759"/>